<proteinExistence type="predicted"/>
<dbReference type="EMBL" id="CAEZTY010000070">
    <property type="protein sequence ID" value="CAB4593868.1"/>
    <property type="molecule type" value="Genomic_DNA"/>
</dbReference>
<dbReference type="AlphaFoldDB" id="A0A6J6GAM3"/>
<evidence type="ECO:0000313" key="1">
    <source>
        <dbReference type="EMBL" id="CAB4593868.1"/>
    </source>
</evidence>
<sequence length="143" mass="15709">MAILDEVTRFSSATESERLQLKEHDGTEVLVDHCDVNVCGGDSGLAIKLFTENATFGVLAKIFVVIGKHFVSTLELDGRGPKDWNSIRTMVSGSLSSCNQQSDTAVGFEATVQLAEDRFDDPAGVLMVLKRDRAFEELRIRIC</sequence>
<protein>
    <submittedName>
        <fullName evidence="1">Unannotated protein</fullName>
    </submittedName>
</protein>
<organism evidence="1">
    <name type="scientific">freshwater metagenome</name>
    <dbReference type="NCBI Taxonomy" id="449393"/>
    <lineage>
        <taxon>unclassified sequences</taxon>
        <taxon>metagenomes</taxon>
        <taxon>ecological metagenomes</taxon>
    </lineage>
</organism>
<name>A0A6J6GAM3_9ZZZZ</name>
<reference evidence="1" key="1">
    <citation type="submission" date="2020-05" db="EMBL/GenBank/DDBJ databases">
        <authorList>
            <person name="Chiriac C."/>
            <person name="Salcher M."/>
            <person name="Ghai R."/>
            <person name="Kavagutti S V."/>
        </authorList>
    </citation>
    <scope>NUCLEOTIDE SEQUENCE</scope>
</reference>
<gene>
    <name evidence="1" type="ORF">UFOPK1762_01494</name>
</gene>
<accession>A0A6J6GAM3</accession>